<dbReference type="EMBL" id="SIHJ01000001">
    <property type="protein sequence ID" value="TWT37616.1"/>
    <property type="molecule type" value="Genomic_DNA"/>
</dbReference>
<dbReference type="AlphaFoldDB" id="A0A5C5VGC2"/>
<name>A0A5C5VGC2_9BACT</name>
<gene>
    <name evidence="4" type="ORF">KOR34_25720</name>
</gene>
<dbReference type="GO" id="GO:0016787">
    <property type="term" value="F:hydrolase activity"/>
    <property type="evidence" value="ECO:0007669"/>
    <property type="project" value="InterPro"/>
</dbReference>
<evidence type="ECO:0000313" key="4">
    <source>
        <dbReference type="EMBL" id="TWT37616.1"/>
    </source>
</evidence>
<protein>
    <recommendedName>
        <fullName evidence="3">3-keto-alpha-glucoside-1,2-lyase/3-keto-2-hydroxy-glucal hydratase domain-containing protein</fullName>
    </recommendedName>
</protein>
<keyword evidence="5" id="KW-1185">Reference proteome</keyword>
<sequence length="237" mass="26794" precursor="true">MRCLPILFVILAWTTQLAAAVPEGYTPLFNGKDLSGWRGMEQVDPTVYRQLSAEEKQARQKKADADLAEHWRVENGEIVNDGHGVFCTTVKDYGDFELLVDWRMVDPHTDSGVYLRGCPQVQIWDPNDPSKKVHGGHLGSGGLWNNNPGSPGKDPKVLADRPVGEWNTFRIRIVGDKVTVHLNDILVVDDAVMHNFWNRDKKLYEQGPIQLQTHGGEMRFRNIYLRAIAPESPKAKR</sequence>
<feature type="chain" id="PRO_5023052322" description="3-keto-alpha-glucoside-1,2-lyase/3-keto-2-hydroxy-glucal hydratase domain-containing protein" evidence="2">
    <location>
        <begin position="20"/>
        <end position="237"/>
    </location>
</feature>
<organism evidence="4 5">
    <name type="scientific">Posidoniimonas corsicana</name>
    <dbReference type="NCBI Taxonomy" id="1938618"/>
    <lineage>
        <taxon>Bacteria</taxon>
        <taxon>Pseudomonadati</taxon>
        <taxon>Planctomycetota</taxon>
        <taxon>Planctomycetia</taxon>
        <taxon>Pirellulales</taxon>
        <taxon>Lacipirellulaceae</taxon>
        <taxon>Posidoniimonas</taxon>
    </lineage>
</organism>
<feature type="domain" description="3-keto-alpha-glucoside-1,2-lyase/3-keto-2-hydroxy-glucal hydratase" evidence="3">
    <location>
        <begin position="24"/>
        <end position="226"/>
    </location>
</feature>
<evidence type="ECO:0000256" key="2">
    <source>
        <dbReference type="SAM" id="SignalP"/>
    </source>
</evidence>
<proteinExistence type="predicted"/>
<dbReference type="OrthoDB" id="257393at2"/>
<dbReference type="InterPro" id="IPR010496">
    <property type="entry name" value="AL/BT2_dom"/>
</dbReference>
<evidence type="ECO:0000259" key="3">
    <source>
        <dbReference type="Pfam" id="PF06439"/>
    </source>
</evidence>
<dbReference type="Gene3D" id="2.60.120.560">
    <property type="entry name" value="Exo-inulinase, domain 1"/>
    <property type="match status" value="1"/>
</dbReference>
<dbReference type="Proteomes" id="UP000316714">
    <property type="component" value="Unassembled WGS sequence"/>
</dbReference>
<feature type="signal peptide" evidence="2">
    <location>
        <begin position="1"/>
        <end position="19"/>
    </location>
</feature>
<comment type="caution">
    <text evidence="4">The sequence shown here is derived from an EMBL/GenBank/DDBJ whole genome shotgun (WGS) entry which is preliminary data.</text>
</comment>
<reference evidence="4 5" key="1">
    <citation type="submission" date="2019-02" db="EMBL/GenBank/DDBJ databases">
        <title>Deep-cultivation of Planctomycetes and their phenomic and genomic characterization uncovers novel biology.</title>
        <authorList>
            <person name="Wiegand S."/>
            <person name="Jogler M."/>
            <person name="Boedeker C."/>
            <person name="Pinto D."/>
            <person name="Vollmers J."/>
            <person name="Rivas-Marin E."/>
            <person name="Kohn T."/>
            <person name="Peeters S.H."/>
            <person name="Heuer A."/>
            <person name="Rast P."/>
            <person name="Oberbeckmann S."/>
            <person name="Bunk B."/>
            <person name="Jeske O."/>
            <person name="Meyerdierks A."/>
            <person name="Storesund J.E."/>
            <person name="Kallscheuer N."/>
            <person name="Luecker S."/>
            <person name="Lage O.M."/>
            <person name="Pohl T."/>
            <person name="Merkel B.J."/>
            <person name="Hornburger P."/>
            <person name="Mueller R.-W."/>
            <person name="Bruemmer F."/>
            <person name="Labrenz M."/>
            <person name="Spormann A.M."/>
            <person name="Op Den Camp H."/>
            <person name="Overmann J."/>
            <person name="Amann R."/>
            <person name="Jetten M.S.M."/>
            <person name="Mascher T."/>
            <person name="Medema M.H."/>
            <person name="Devos D.P."/>
            <person name="Kaster A.-K."/>
            <person name="Ovreas L."/>
            <person name="Rohde M."/>
            <person name="Galperin M.Y."/>
            <person name="Jogler C."/>
        </authorList>
    </citation>
    <scope>NUCLEOTIDE SEQUENCE [LARGE SCALE GENOMIC DNA]</scope>
    <source>
        <strain evidence="4 5">KOR34</strain>
    </source>
</reference>
<accession>A0A5C5VGC2</accession>
<feature type="region of interest" description="Disordered" evidence="1">
    <location>
        <begin position="131"/>
        <end position="155"/>
    </location>
</feature>
<dbReference type="RefSeq" id="WP_146564941.1">
    <property type="nucleotide sequence ID" value="NZ_SIHJ01000001.1"/>
</dbReference>
<keyword evidence="2" id="KW-0732">Signal</keyword>
<evidence type="ECO:0000313" key="5">
    <source>
        <dbReference type="Proteomes" id="UP000316714"/>
    </source>
</evidence>
<evidence type="ECO:0000256" key="1">
    <source>
        <dbReference type="SAM" id="MobiDB-lite"/>
    </source>
</evidence>
<dbReference type="Pfam" id="PF06439">
    <property type="entry name" value="3keto-disac_hyd"/>
    <property type="match status" value="1"/>
</dbReference>